<dbReference type="SMART" id="SM01043">
    <property type="entry name" value="BTAD"/>
    <property type="match status" value="1"/>
</dbReference>
<dbReference type="PROSITE" id="PS51755">
    <property type="entry name" value="OMPR_PHOB"/>
    <property type="match status" value="1"/>
</dbReference>
<accession>A0A366M5I9</accession>
<dbReference type="GO" id="GO:0003677">
    <property type="term" value="F:DNA binding"/>
    <property type="evidence" value="ECO:0007669"/>
    <property type="project" value="UniProtKB-UniRule"/>
</dbReference>
<dbReference type="Gene3D" id="1.25.40.10">
    <property type="entry name" value="Tetratricopeptide repeat domain"/>
    <property type="match status" value="1"/>
</dbReference>
<keyword evidence="8" id="KW-1185">Reference proteome</keyword>
<name>A0A366M5I9_9ACTN</name>
<dbReference type="Gene3D" id="1.10.10.10">
    <property type="entry name" value="Winged helix-like DNA-binding domain superfamily/Winged helix DNA-binding domain"/>
    <property type="match status" value="1"/>
</dbReference>
<dbReference type="SUPFAM" id="SSF46894">
    <property type="entry name" value="C-terminal effector domain of the bipartite response regulators"/>
    <property type="match status" value="1"/>
</dbReference>
<dbReference type="InterPro" id="IPR016032">
    <property type="entry name" value="Sig_transdc_resp-reg_C-effctor"/>
</dbReference>
<sequence length="626" mass="67683">MDYLVLGPLAVHGHQGVDLTPTPPKVREVLALLLLRNQTLVLTSELIDELWPDNPPVSALSTLQTYIYKLRNLLSSASDERSAILRTRPHGYMLAVPPEHIDSHHFDRLMGEGQAALSADDPGTAADRLAQALSLWRGPALADVTAGSLLSAYATALEESRLRALELRVDVDLRLGRHRKAISELKTLVGDYPLHEEFHVQLMLALHRSGRRPEALDVYQRLRGLLVEELGVEPSGKAQATHQALLSSEDTLEVPIPPTATITVAGGGGGERSQDEWRPVAPAQLPPDMVGFTSRSGALDKLLGALVEPRADSTPVVAIGGMPGVGKTVLAVHAAHTLRQSYPDGQLFAQLGGSTSKPADPADILGDFLTAAGVPEDRIPVSLDGRIGAFRTWTAQRQVLIVLDDAASAAQVQPLLPGCPPSAAIVTGRAGLGGLASAVHLQLDLPSTADGVELLQSMIGRTLTGGETRAAELIVQLCGNLPLAIRAVGGRLSATRWPLKKIAERLIGATRRLDEVIFADMDVRDRLLASYRRLSEEERHLLRLLSLLPSPVFTAHGVAKLLQSDSEMVDGLLLHLVENHFVRVLAQNADEIVYTFHELVRFFAQEQVERELSYPEESEEGTMELL</sequence>
<dbReference type="InterPro" id="IPR027417">
    <property type="entry name" value="P-loop_NTPase"/>
</dbReference>
<comment type="similarity">
    <text evidence="1">Belongs to the AfsR/DnrI/RedD regulatory family.</text>
</comment>
<dbReference type="PANTHER" id="PTHR35807">
    <property type="entry name" value="TRANSCRIPTIONAL REGULATOR REDD-RELATED"/>
    <property type="match status" value="1"/>
</dbReference>
<evidence type="ECO:0000256" key="1">
    <source>
        <dbReference type="ARBA" id="ARBA00005820"/>
    </source>
</evidence>
<dbReference type="SUPFAM" id="SSF52540">
    <property type="entry name" value="P-loop containing nucleoside triphosphate hydrolases"/>
    <property type="match status" value="1"/>
</dbReference>
<keyword evidence="2" id="KW-0805">Transcription regulation</keyword>
<dbReference type="SMART" id="SM00862">
    <property type="entry name" value="Trans_reg_C"/>
    <property type="match status" value="1"/>
</dbReference>
<feature type="domain" description="OmpR/PhoB-type" evidence="6">
    <location>
        <begin position="1"/>
        <end position="96"/>
    </location>
</feature>
<dbReference type="Proteomes" id="UP000253303">
    <property type="component" value="Unassembled WGS sequence"/>
</dbReference>
<dbReference type="PRINTS" id="PR00364">
    <property type="entry name" value="DISEASERSIST"/>
</dbReference>
<dbReference type="InterPro" id="IPR001867">
    <property type="entry name" value="OmpR/PhoB-type_DNA-bd"/>
</dbReference>
<dbReference type="GO" id="GO:0043531">
    <property type="term" value="F:ADP binding"/>
    <property type="evidence" value="ECO:0007669"/>
    <property type="project" value="InterPro"/>
</dbReference>
<dbReference type="AlphaFoldDB" id="A0A366M5I9"/>
<dbReference type="InterPro" id="IPR036388">
    <property type="entry name" value="WH-like_DNA-bd_sf"/>
</dbReference>
<keyword evidence="3 5" id="KW-0238">DNA-binding</keyword>
<dbReference type="GO" id="GO:0000160">
    <property type="term" value="P:phosphorelay signal transduction system"/>
    <property type="evidence" value="ECO:0007669"/>
    <property type="project" value="InterPro"/>
</dbReference>
<dbReference type="SUPFAM" id="SSF48452">
    <property type="entry name" value="TPR-like"/>
    <property type="match status" value="1"/>
</dbReference>
<evidence type="ECO:0000256" key="5">
    <source>
        <dbReference type="PROSITE-ProRule" id="PRU01091"/>
    </source>
</evidence>
<evidence type="ECO:0000313" key="7">
    <source>
        <dbReference type="EMBL" id="RBQ20819.1"/>
    </source>
</evidence>
<protein>
    <submittedName>
        <fullName evidence="7">AfsR/SARP family transcriptional regulator</fullName>
    </submittedName>
</protein>
<evidence type="ECO:0000259" key="6">
    <source>
        <dbReference type="PROSITE" id="PS51755"/>
    </source>
</evidence>
<dbReference type="PANTHER" id="PTHR35807:SF1">
    <property type="entry name" value="TRANSCRIPTIONAL REGULATOR REDD"/>
    <property type="match status" value="1"/>
</dbReference>
<dbReference type="InterPro" id="IPR011990">
    <property type="entry name" value="TPR-like_helical_dom_sf"/>
</dbReference>
<dbReference type="GO" id="GO:0006355">
    <property type="term" value="P:regulation of DNA-templated transcription"/>
    <property type="evidence" value="ECO:0007669"/>
    <property type="project" value="InterPro"/>
</dbReference>
<evidence type="ECO:0000256" key="2">
    <source>
        <dbReference type="ARBA" id="ARBA00023015"/>
    </source>
</evidence>
<comment type="caution">
    <text evidence="7">The sequence shown here is derived from an EMBL/GenBank/DDBJ whole genome shotgun (WGS) entry which is preliminary data.</text>
</comment>
<evidence type="ECO:0000256" key="4">
    <source>
        <dbReference type="ARBA" id="ARBA00023163"/>
    </source>
</evidence>
<dbReference type="Pfam" id="PF00486">
    <property type="entry name" value="Trans_reg_C"/>
    <property type="match status" value="1"/>
</dbReference>
<dbReference type="EMBL" id="QMEY01000002">
    <property type="protein sequence ID" value="RBQ20819.1"/>
    <property type="molecule type" value="Genomic_DNA"/>
</dbReference>
<gene>
    <name evidence="7" type="ORF">DP939_07005</name>
</gene>
<organism evidence="7 8">
    <name type="scientific">Spongiactinospora rosea</name>
    <dbReference type="NCBI Taxonomy" id="2248750"/>
    <lineage>
        <taxon>Bacteria</taxon>
        <taxon>Bacillati</taxon>
        <taxon>Actinomycetota</taxon>
        <taxon>Actinomycetes</taxon>
        <taxon>Streptosporangiales</taxon>
        <taxon>Streptosporangiaceae</taxon>
        <taxon>Spongiactinospora</taxon>
    </lineage>
</organism>
<evidence type="ECO:0000313" key="8">
    <source>
        <dbReference type="Proteomes" id="UP000253303"/>
    </source>
</evidence>
<reference evidence="7 8" key="1">
    <citation type="submission" date="2018-06" db="EMBL/GenBank/DDBJ databases">
        <title>Sphaerisporangium craniellae sp. nov., isolated from a marine sponge in the South China Sea.</title>
        <authorList>
            <person name="Li L."/>
        </authorList>
    </citation>
    <scope>NUCLEOTIDE SEQUENCE [LARGE SCALE GENOMIC DNA]</scope>
    <source>
        <strain evidence="7 8">LHW63015</strain>
    </source>
</reference>
<dbReference type="InterPro" id="IPR005158">
    <property type="entry name" value="BTAD"/>
</dbReference>
<feature type="DNA-binding region" description="OmpR/PhoB-type" evidence="5">
    <location>
        <begin position="1"/>
        <end position="96"/>
    </location>
</feature>
<dbReference type="InterPro" id="IPR051677">
    <property type="entry name" value="AfsR-DnrI-RedD_regulator"/>
</dbReference>
<dbReference type="Pfam" id="PF03704">
    <property type="entry name" value="BTAD"/>
    <property type="match status" value="1"/>
</dbReference>
<dbReference type="Gene3D" id="3.40.50.300">
    <property type="entry name" value="P-loop containing nucleotide triphosphate hydrolases"/>
    <property type="match status" value="1"/>
</dbReference>
<keyword evidence="4" id="KW-0804">Transcription</keyword>
<dbReference type="CDD" id="cd15831">
    <property type="entry name" value="BTAD"/>
    <property type="match status" value="1"/>
</dbReference>
<evidence type="ECO:0000256" key="3">
    <source>
        <dbReference type="ARBA" id="ARBA00023125"/>
    </source>
</evidence>
<proteinExistence type="inferred from homology"/>